<accession>A0A3N4UV30</accession>
<keyword evidence="1" id="KW-0472">Membrane</keyword>
<keyword evidence="1" id="KW-0812">Transmembrane</keyword>
<sequence length="189" mass="20343">MLAVARAMGLLCAYSGAFWAVLTGTPNSLPVPDSMPVERHGRHHARRHHQVPAVRYALRPTAGPKAVVAALLFSTLIFLALGVRAGLSWGAAWAAGAVALGSAGFALRTLGQPSEGCLQFDGERWLGPQGASCSAWRVRLDGGRFLWVERVDGSGPRWLWLSCSFDPEHWGALRRAIVATARRQEADHG</sequence>
<evidence type="ECO:0000256" key="1">
    <source>
        <dbReference type="SAM" id="Phobius"/>
    </source>
</evidence>
<organism evidence="2 3">
    <name type="scientific">Tibeticola sediminis</name>
    <dbReference type="NCBI Taxonomy" id="1917811"/>
    <lineage>
        <taxon>Bacteria</taxon>
        <taxon>Pseudomonadati</taxon>
        <taxon>Pseudomonadota</taxon>
        <taxon>Betaproteobacteria</taxon>
        <taxon>Burkholderiales</taxon>
        <taxon>Comamonadaceae</taxon>
        <taxon>Tibeticola</taxon>
    </lineage>
</organism>
<comment type="caution">
    <text evidence="2">The sequence shown here is derived from an EMBL/GenBank/DDBJ whole genome shotgun (WGS) entry which is preliminary data.</text>
</comment>
<name>A0A3N4UV30_9BURK</name>
<protein>
    <submittedName>
        <fullName evidence="2">Uncharacterized protein</fullName>
    </submittedName>
</protein>
<evidence type="ECO:0000313" key="2">
    <source>
        <dbReference type="EMBL" id="RPE64544.1"/>
    </source>
</evidence>
<feature type="transmembrane region" description="Helical" evidence="1">
    <location>
        <begin position="66"/>
        <end position="85"/>
    </location>
</feature>
<evidence type="ECO:0000313" key="3">
    <source>
        <dbReference type="Proteomes" id="UP000272193"/>
    </source>
</evidence>
<keyword evidence="3" id="KW-1185">Reference proteome</keyword>
<gene>
    <name evidence="2" type="ORF">EDC62_2365</name>
</gene>
<reference evidence="2 3" key="1">
    <citation type="submission" date="2018-11" db="EMBL/GenBank/DDBJ databases">
        <title>Genomic Encyclopedia of Type Strains, Phase IV (KMG-IV): sequencing the most valuable type-strain genomes for metagenomic binning, comparative biology and taxonomic classification.</title>
        <authorList>
            <person name="Goeker M."/>
        </authorList>
    </citation>
    <scope>NUCLEOTIDE SEQUENCE [LARGE SCALE GENOMIC DNA]</scope>
    <source>
        <strain evidence="2 3">DSM 101684</strain>
    </source>
</reference>
<dbReference type="AlphaFoldDB" id="A0A3N4UV30"/>
<dbReference type="Proteomes" id="UP000272193">
    <property type="component" value="Unassembled WGS sequence"/>
</dbReference>
<keyword evidence="1" id="KW-1133">Transmembrane helix</keyword>
<dbReference type="EMBL" id="RKQL01000006">
    <property type="protein sequence ID" value="RPE64544.1"/>
    <property type="molecule type" value="Genomic_DNA"/>
</dbReference>
<proteinExistence type="predicted"/>